<dbReference type="Proteomes" id="UP000294743">
    <property type="component" value="Unassembled WGS sequence"/>
</dbReference>
<evidence type="ECO:0008006" key="4">
    <source>
        <dbReference type="Google" id="ProtNLM"/>
    </source>
</evidence>
<accession>A0A4R7ZRN4</accession>
<feature type="chain" id="PRO_5038886145" description="Lipoprotein" evidence="1">
    <location>
        <begin position="19"/>
        <end position="140"/>
    </location>
</feature>
<evidence type="ECO:0000313" key="3">
    <source>
        <dbReference type="Proteomes" id="UP000294743"/>
    </source>
</evidence>
<gene>
    <name evidence="2" type="ORF">EDD63_11111</name>
</gene>
<proteinExistence type="predicted"/>
<reference evidence="2 3" key="1">
    <citation type="submission" date="2019-03" db="EMBL/GenBank/DDBJ databases">
        <title>Genomic Encyclopedia of Type Strains, Phase IV (KMG-IV): sequencing the most valuable type-strain genomes for metagenomic binning, comparative biology and taxonomic classification.</title>
        <authorList>
            <person name="Goeker M."/>
        </authorList>
    </citation>
    <scope>NUCLEOTIDE SEQUENCE [LARGE SCALE GENOMIC DNA]</scope>
    <source>
        <strain evidence="2 3">DSM 28867</strain>
    </source>
</reference>
<sequence length="140" mass="16057">MKRVIVMCIVTLMLFGCAGNNTETNKKTTTATKSKIEAVVEVAYNGQKYTLNEEQTNTLLELLDTCPYDSDQFHEETNPEGYRLTLSNSDYHIKVYKGSHIIKTIDVWKEANHAKIDEYYYFIDDIAPELLQFLESVTTS</sequence>
<name>A0A4R7ZRN4_9FIRM</name>
<evidence type="ECO:0000313" key="2">
    <source>
        <dbReference type="EMBL" id="TDW20599.1"/>
    </source>
</evidence>
<keyword evidence="1" id="KW-0732">Signal</keyword>
<feature type="signal peptide" evidence="1">
    <location>
        <begin position="1"/>
        <end position="18"/>
    </location>
</feature>
<dbReference type="OrthoDB" id="9844967at2"/>
<protein>
    <recommendedName>
        <fullName evidence="4">Lipoprotein</fullName>
    </recommendedName>
</protein>
<organism evidence="2 3">
    <name type="scientific">Breznakia blatticola</name>
    <dbReference type="NCBI Taxonomy" id="1754012"/>
    <lineage>
        <taxon>Bacteria</taxon>
        <taxon>Bacillati</taxon>
        <taxon>Bacillota</taxon>
        <taxon>Erysipelotrichia</taxon>
        <taxon>Erysipelotrichales</taxon>
        <taxon>Erysipelotrichaceae</taxon>
        <taxon>Breznakia</taxon>
    </lineage>
</organism>
<evidence type="ECO:0000256" key="1">
    <source>
        <dbReference type="SAM" id="SignalP"/>
    </source>
</evidence>
<dbReference type="AlphaFoldDB" id="A0A4R7ZRN4"/>
<dbReference type="RefSeq" id="WP_134168950.1">
    <property type="nucleotide sequence ID" value="NZ_SODD01000011.1"/>
</dbReference>
<comment type="caution">
    <text evidence="2">The sequence shown here is derived from an EMBL/GenBank/DDBJ whole genome shotgun (WGS) entry which is preliminary data.</text>
</comment>
<dbReference type="PROSITE" id="PS51257">
    <property type="entry name" value="PROKAR_LIPOPROTEIN"/>
    <property type="match status" value="1"/>
</dbReference>
<dbReference type="EMBL" id="SODD01000011">
    <property type="protein sequence ID" value="TDW20599.1"/>
    <property type="molecule type" value="Genomic_DNA"/>
</dbReference>
<keyword evidence="3" id="KW-1185">Reference proteome</keyword>